<dbReference type="OrthoDB" id="9797415at2"/>
<name>A0A1G7WM06_9RHOO</name>
<proteinExistence type="predicted"/>
<gene>
    <name evidence="1" type="ORF">SAMN05660652_00545</name>
</gene>
<accession>A0A1G7WM06</accession>
<dbReference type="RefSeq" id="WP_143009745.1">
    <property type="nucleotide sequence ID" value="NZ_FNCY01000001.1"/>
</dbReference>
<keyword evidence="2" id="KW-1185">Reference proteome</keyword>
<dbReference type="Proteomes" id="UP000198607">
    <property type="component" value="Unassembled WGS sequence"/>
</dbReference>
<organism evidence="1 2">
    <name type="scientific">Propionivibrio dicarboxylicus</name>
    <dbReference type="NCBI Taxonomy" id="83767"/>
    <lineage>
        <taxon>Bacteria</taxon>
        <taxon>Pseudomonadati</taxon>
        <taxon>Pseudomonadota</taxon>
        <taxon>Betaproteobacteria</taxon>
        <taxon>Rhodocyclales</taxon>
        <taxon>Rhodocyclaceae</taxon>
        <taxon>Propionivibrio</taxon>
    </lineage>
</organism>
<evidence type="ECO:0000313" key="1">
    <source>
        <dbReference type="EMBL" id="SDG72260.1"/>
    </source>
</evidence>
<evidence type="ECO:0000313" key="2">
    <source>
        <dbReference type="Proteomes" id="UP000198607"/>
    </source>
</evidence>
<reference evidence="1 2" key="1">
    <citation type="submission" date="2016-10" db="EMBL/GenBank/DDBJ databases">
        <authorList>
            <person name="de Groot N.N."/>
        </authorList>
    </citation>
    <scope>NUCLEOTIDE SEQUENCE [LARGE SCALE GENOMIC DNA]</scope>
    <source>
        <strain evidence="1 2">DSM 5885</strain>
    </source>
</reference>
<sequence length="64" mass="7580">MTDFTRMTTEQIEEELMKLCIAERFDGDVAWLTRAYDGEHSLEKAKELDDWLHLANPRRHSSLK</sequence>
<dbReference type="EMBL" id="FNCY01000001">
    <property type="protein sequence ID" value="SDG72260.1"/>
    <property type="molecule type" value="Genomic_DNA"/>
</dbReference>
<protein>
    <submittedName>
        <fullName evidence="1">Uncharacterized protein</fullName>
    </submittedName>
</protein>
<dbReference type="AlphaFoldDB" id="A0A1G7WM06"/>